<dbReference type="EMBL" id="BARW01021226">
    <property type="protein sequence ID" value="GAJ00668.1"/>
    <property type="molecule type" value="Genomic_DNA"/>
</dbReference>
<sequence length="169" mass="19640">MYLAEIRGKLSSLIEKKEDVLTSNVFSFFKYADRAVFLKGYLHELGVDISKHEAKQAIFEFWPQYQDGTEPDVVIQTNNYYLLLEAKYFSDFGKETPKTKAQLTREVENGKREANNQGKLFKLIAITADSYERPERLDSLPKGLIPFCKWTNWQTVAKYLKQVLENQQG</sequence>
<gene>
    <name evidence="1" type="ORF">S12H4_35704</name>
</gene>
<accession>X1T5R1</accession>
<feature type="non-terminal residue" evidence="1">
    <location>
        <position position="169"/>
    </location>
</feature>
<organism evidence="1">
    <name type="scientific">marine sediment metagenome</name>
    <dbReference type="NCBI Taxonomy" id="412755"/>
    <lineage>
        <taxon>unclassified sequences</taxon>
        <taxon>metagenomes</taxon>
        <taxon>ecological metagenomes</taxon>
    </lineage>
</organism>
<dbReference type="AlphaFoldDB" id="X1T5R1"/>
<comment type="caution">
    <text evidence="1">The sequence shown here is derived from an EMBL/GenBank/DDBJ whole genome shotgun (WGS) entry which is preliminary data.</text>
</comment>
<reference evidence="1" key="1">
    <citation type="journal article" date="2014" name="Front. Microbiol.">
        <title>High frequency of phylogenetically diverse reductive dehalogenase-homologous genes in deep subseafloor sedimentary metagenomes.</title>
        <authorList>
            <person name="Kawai M."/>
            <person name="Futagami T."/>
            <person name="Toyoda A."/>
            <person name="Takaki Y."/>
            <person name="Nishi S."/>
            <person name="Hori S."/>
            <person name="Arai W."/>
            <person name="Tsubouchi T."/>
            <person name="Morono Y."/>
            <person name="Uchiyama I."/>
            <person name="Ito T."/>
            <person name="Fujiyama A."/>
            <person name="Inagaki F."/>
            <person name="Takami H."/>
        </authorList>
    </citation>
    <scope>NUCLEOTIDE SEQUENCE</scope>
    <source>
        <strain evidence="1">Expedition CK06-06</strain>
    </source>
</reference>
<protein>
    <submittedName>
        <fullName evidence="1">Uncharacterized protein</fullName>
    </submittedName>
</protein>
<proteinExistence type="predicted"/>
<name>X1T5R1_9ZZZZ</name>
<evidence type="ECO:0000313" key="1">
    <source>
        <dbReference type="EMBL" id="GAJ00668.1"/>
    </source>
</evidence>